<evidence type="ECO:0000259" key="2">
    <source>
        <dbReference type="PROSITE" id="PS50995"/>
    </source>
</evidence>
<dbReference type="InterPro" id="IPR036390">
    <property type="entry name" value="WH_DNA-bd_sf"/>
</dbReference>
<dbReference type="PANTHER" id="PTHR33164:SF5">
    <property type="entry name" value="ORGANIC HYDROPEROXIDE RESISTANCE TRANSCRIPTIONAL REGULATOR"/>
    <property type="match status" value="1"/>
</dbReference>
<dbReference type="InterPro" id="IPR000835">
    <property type="entry name" value="HTH_MarR-typ"/>
</dbReference>
<dbReference type="Proteomes" id="UP000278437">
    <property type="component" value="Chromosome"/>
</dbReference>
<evidence type="ECO:0000313" key="4">
    <source>
        <dbReference type="Proteomes" id="UP000278437"/>
    </source>
</evidence>
<reference evidence="4" key="1">
    <citation type="submission" date="2017-03" db="EMBL/GenBank/DDBJ databases">
        <title>Full genome sequence of a non-lethal Shewanella isolate that potentiates virulence of Vibio parahaemolyticus causing acute hepatopancreatic necrosis disease (AHPND) in shrimp.</title>
        <authorList>
            <person name="Prachumwat A."/>
            <person name="Sritunyalucksana K."/>
        </authorList>
    </citation>
    <scope>NUCLEOTIDE SEQUENCE [LARGE SCALE GENOMIC DNA]</scope>
    <source>
        <strain evidence="4">TH2012</strain>
    </source>
</reference>
<evidence type="ECO:0000256" key="1">
    <source>
        <dbReference type="ARBA" id="ARBA00004496"/>
    </source>
</evidence>
<dbReference type="EMBL" id="CP020373">
    <property type="protein sequence ID" value="AZQ12650.1"/>
    <property type="molecule type" value="Genomic_DNA"/>
</dbReference>
<evidence type="ECO:0000313" key="3">
    <source>
        <dbReference type="EMBL" id="AZQ12650.1"/>
    </source>
</evidence>
<dbReference type="PANTHER" id="PTHR33164">
    <property type="entry name" value="TRANSCRIPTIONAL REGULATOR, MARR FAMILY"/>
    <property type="match status" value="1"/>
</dbReference>
<accession>A0ABM7DSG6</accession>
<dbReference type="InterPro" id="IPR039422">
    <property type="entry name" value="MarR/SlyA-like"/>
</dbReference>
<dbReference type="Pfam" id="PF01047">
    <property type="entry name" value="MarR"/>
    <property type="match status" value="1"/>
</dbReference>
<sequence>MPNLHSRPGPAVAFARPGCICYSAARQVMKIKAMPSHQRLLLDNQLCFALYSTSLAMTSLYKPLLEPLGLTYTQYLIMLILWEQDGMGLKDIAERLGQQSGALTPVIKRLESQGLVHRRRSDEDERSLVISLTEAGKTMEQQALEVNQCIISHCGMEIPELQALKQLLNDLRHKLGS</sequence>
<comment type="subcellular location">
    <subcellularLocation>
        <location evidence="1">Cytoplasm</location>
    </subcellularLocation>
</comment>
<protein>
    <submittedName>
        <fullName evidence="3">Organic hydroperoxide resistance transcriptional regulator</fullName>
    </submittedName>
</protein>
<dbReference type="SUPFAM" id="SSF46785">
    <property type="entry name" value="Winged helix' DNA-binding domain"/>
    <property type="match status" value="1"/>
</dbReference>
<keyword evidence="4" id="KW-1185">Reference proteome</keyword>
<feature type="domain" description="HTH marR-type" evidence="2">
    <location>
        <begin position="43"/>
        <end position="173"/>
    </location>
</feature>
<proteinExistence type="predicted"/>
<dbReference type="SMART" id="SM00347">
    <property type="entry name" value="HTH_MARR"/>
    <property type="match status" value="1"/>
</dbReference>
<gene>
    <name evidence="3" type="primary">ohrR_2</name>
    <name evidence="3" type="ORF">STH12_03591</name>
</gene>
<name>A0ABM7DSG6_9GAMM</name>
<dbReference type="PROSITE" id="PS50995">
    <property type="entry name" value="HTH_MARR_2"/>
    <property type="match status" value="1"/>
</dbReference>
<organism evidence="3 4">
    <name type="scientific">Shewanella khirikhana</name>
    <dbReference type="NCBI Taxonomy" id="1965282"/>
    <lineage>
        <taxon>Bacteria</taxon>
        <taxon>Pseudomonadati</taxon>
        <taxon>Pseudomonadota</taxon>
        <taxon>Gammaproteobacteria</taxon>
        <taxon>Alteromonadales</taxon>
        <taxon>Shewanellaceae</taxon>
        <taxon>Shewanella</taxon>
    </lineage>
</organism>
<dbReference type="InterPro" id="IPR036388">
    <property type="entry name" value="WH-like_DNA-bd_sf"/>
</dbReference>
<dbReference type="Gene3D" id="1.10.10.10">
    <property type="entry name" value="Winged helix-like DNA-binding domain superfamily/Winged helix DNA-binding domain"/>
    <property type="match status" value="1"/>
</dbReference>